<dbReference type="Pfam" id="PF01409">
    <property type="entry name" value="tRNA-synt_2d"/>
    <property type="match status" value="1"/>
</dbReference>
<dbReference type="InterPro" id="IPR006195">
    <property type="entry name" value="aa-tRNA-synth_II"/>
</dbReference>
<dbReference type="SUPFAM" id="SSF55681">
    <property type="entry name" value="Class II aaRS and biotin synthetases"/>
    <property type="match status" value="1"/>
</dbReference>
<evidence type="ECO:0000256" key="2">
    <source>
        <dbReference type="ARBA" id="ARBA00010207"/>
    </source>
</evidence>
<dbReference type="GO" id="GO:0006432">
    <property type="term" value="P:phenylalanyl-tRNA aminoacylation"/>
    <property type="evidence" value="ECO:0007669"/>
    <property type="project" value="UniProtKB-UniRule"/>
</dbReference>
<name>A0A350HCD2_UNCW3</name>
<evidence type="ECO:0000256" key="4">
    <source>
        <dbReference type="ARBA" id="ARBA00022490"/>
    </source>
</evidence>
<dbReference type="NCBIfam" id="TIGR00468">
    <property type="entry name" value="pheS"/>
    <property type="match status" value="1"/>
</dbReference>
<dbReference type="GO" id="GO:0000287">
    <property type="term" value="F:magnesium ion binding"/>
    <property type="evidence" value="ECO:0007669"/>
    <property type="project" value="UniProtKB-UniRule"/>
</dbReference>
<dbReference type="InterPro" id="IPR004529">
    <property type="entry name" value="Phe-tRNA-synth_IIc_asu"/>
</dbReference>
<evidence type="ECO:0000256" key="13">
    <source>
        <dbReference type="HAMAP-Rule" id="MF_00281"/>
    </source>
</evidence>
<dbReference type="SUPFAM" id="SSF46589">
    <property type="entry name" value="tRNA-binding arm"/>
    <property type="match status" value="1"/>
</dbReference>
<dbReference type="FunFam" id="3.30.930.10:FF:000089">
    <property type="entry name" value="Phenylalanine--tRNA ligase alpha subunit"/>
    <property type="match status" value="1"/>
</dbReference>
<dbReference type="AlphaFoldDB" id="A0A350HCD2"/>
<evidence type="ECO:0000256" key="8">
    <source>
        <dbReference type="ARBA" id="ARBA00022840"/>
    </source>
</evidence>
<keyword evidence="6 13" id="KW-0479">Metal-binding</keyword>
<dbReference type="EMBL" id="DMZY01000254">
    <property type="protein sequence ID" value="HAV93198.1"/>
    <property type="molecule type" value="Genomic_DNA"/>
</dbReference>
<dbReference type="CDD" id="cd00496">
    <property type="entry name" value="PheRS_alpha_core"/>
    <property type="match status" value="1"/>
</dbReference>
<keyword evidence="4 13" id="KW-0963">Cytoplasm</keyword>
<evidence type="ECO:0000313" key="16">
    <source>
        <dbReference type="Proteomes" id="UP000264062"/>
    </source>
</evidence>
<evidence type="ECO:0000313" key="15">
    <source>
        <dbReference type="EMBL" id="HAV93198.1"/>
    </source>
</evidence>
<dbReference type="InterPro" id="IPR010978">
    <property type="entry name" value="tRNA-bd_arm"/>
</dbReference>
<keyword evidence="11 13" id="KW-0030">Aminoacyl-tRNA synthetase</keyword>
<keyword evidence="10 13" id="KW-0648">Protein biosynthesis</keyword>
<dbReference type="EC" id="6.1.1.20" evidence="13"/>
<comment type="caution">
    <text evidence="15">The sequence shown here is derived from an EMBL/GenBank/DDBJ whole genome shotgun (WGS) entry which is preliminary data.</text>
</comment>
<feature type="domain" description="Aminoacyl-transfer RNA synthetases class-II family profile" evidence="14">
    <location>
        <begin position="114"/>
        <end position="339"/>
    </location>
</feature>
<reference evidence="15 16" key="1">
    <citation type="journal article" date="2018" name="Nat. Biotechnol.">
        <title>A standardized bacterial taxonomy based on genome phylogeny substantially revises the tree of life.</title>
        <authorList>
            <person name="Parks D.H."/>
            <person name="Chuvochina M."/>
            <person name="Waite D.W."/>
            <person name="Rinke C."/>
            <person name="Skarshewski A."/>
            <person name="Chaumeil P.A."/>
            <person name="Hugenholtz P."/>
        </authorList>
    </citation>
    <scope>NUCLEOTIDE SEQUENCE [LARGE SCALE GENOMIC DNA]</scope>
    <source>
        <strain evidence="15">UBA9956</strain>
    </source>
</reference>
<dbReference type="InterPro" id="IPR022911">
    <property type="entry name" value="Phe_tRNA_ligase_alpha1_bac"/>
</dbReference>
<evidence type="ECO:0000256" key="5">
    <source>
        <dbReference type="ARBA" id="ARBA00022598"/>
    </source>
</evidence>
<comment type="subunit">
    <text evidence="3 13">Tetramer of two alpha and two beta subunits.</text>
</comment>
<evidence type="ECO:0000256" key="3">
    <source>
        <dbReference type="ARBA" id="ARBA00011209"/>
    </source>
</evidence>
<keyword evidence="5 13" id="KW-0436">Ligase</keyword>
<gene>
    <name evidence="13" type="primary">pheS</name>
    <name evidence="15" type="ORF">DCW38_08495</name>
</gene>
<keyword evidence="9 13" id="KW-0460">Magnesium</keyword>
<dbReference type="InterPro" id="IPR045864">
    <property type="entry name" value="aa-tRNA-synth_II/BPL/LPL"/>
</dbReference>
<keyword evidence="8 13" id="KW-0067">ATP-binding</keyword>
<dbReference type="InterPro" id="IPR002319">
    <property type="entry name" value="Phenylalanyl-tRNA_Synthase"/>
</dbReference>
<comment type="catalytic activity">
    <reaction evidence="12 13">
        <text>tRNA(Phe) + L-phenylalanine + ATP = L-phenylalanyl-tRNA(Phe) + AMP + diphosphate + H(+)</text>
        <dbReference type="Rhea" id="RHEA:19413"/>
        <dbReference type="Rhea" id="RHEA-COMP:9668"/>
        <dbReference type="Rhea" id="RHEA-COMP:9699"/>
        <dbReference type="ChEBI" id="CHEBI:15378"/>
        <dbReference type="ChEBI" id="CHEBI:30616"/>
        <dbReference type="ChEBI" id="CHEBI:33019"/>
        <dbReference type="ChEBI" id="CHEBI:58095"/>
        <dbReference type="ChEBI" id="CHEBI:78442"/>
        <dbReference type="ChEBI" id="CHEBI:78531"/>
        <dbReference type="ChEBI" id="CHEBI:456215"/>
        <dbReference type="EC" id="6.1.1.20"/>
    </reaction>
</comment>
<evidence type="ECO:0000256" key="1">
    <source>
        <dbReference type="ARBA" id="ARBA00004496"/>
    </source>
</evidence>
<protein>
    <recommendedName>
        <fullName evidence="13">Phenylalanine--tRNA ligase alpha subunit</fullName>
        <ecNumber evidence="13">6.1.1.20</ecNumber>
    </recommendedName>
    <alternativeName>
        <fullName evidence="13">Phenylalanyl-tRNA synthetase alpha subunit</fullName>
        <shortName evidence="13">PheRS</shortName>
    </alternativeName>
</protein>
<dbReference type="PANTHER" id="PTHR11538">
    <property type="entry name" value="PHENYLALANYL-TRNA SYNTHETASE"/>
    <property type="match status" value="1"/>
</dbReference>
<evidence type="ECO:0000256" key="10">
    <source>
        <dbReference type="ARBA" id="ARBA00022917"/>
    </source>
</evidence>
<comment type="subcellular location">
    <subcellularLocation>
        <location evidence="1 13">Cytoplasm</location>
    </subcellularLocation>
</comment>
<dbReference type="GO" id="GO:0000049">
    <property type="term" value="F:tRNA binding"/>
    <property type="evidence" value="ECO:0007669"/>
    <property type="project" value="InterPro"/>
</dbReference>
<dbReference type="Pfam" id="PF02912">
    <property type="entry name" value="Phe_tRNA-synt_N"/>
    <property type="match status" value="1"/>
</dbReference>
<dbReference type="HAMAP" id="MF_00281">
    <property type="entry name" value="Phe_tRNA_synth_alpha1"/>
    <property type="match status" value="1"/>
</dbReference>
<dbReference type="InterPro" id="IPR004188">
    <property type="entry name" value="Phe-tRNA_ligase_II_N"/>
</dbReference>
<dbReference type="GO" id="GO:0005737">
    <property type="term" value="C:cytoplasm"/>
    <property type="evidence" value="ECO:0007669"/>
    <property type="project" value="UniProtKB-SubCell"/>
</dbReference>
<evidence type="ECO:0000256" key="11">
    <source>
        <dbReference type="ARBA" id="ARBA00023146"/>
    </source>
</evidence>
<dbReference type="GO" id="GO:0004826">
    <property type="term" value="F:phenylalanine-tRNA ligase activity"/>
    <property type="evidence" value="ECO:0007669"/>
    <property type="project" value="UniProtKB-UniRule"/>
</dbReference>
<comment type="similarity">
    <text evidence="2 13">Belongs to the class-II aminoacyl-tRNA synthetase family. Phe-tRNA synthetase alpha subunit type 1 subfamily.</text>
</comment>
<proteinExistence type="inferred from homology"/>
<evidence type="ECO:0000256" key="12">
    <source>
        <dbReference type="ARBA" id="ARBA00049255"/>
    </source>
</evidence>
<feature type="binding site" evidence="13">
    <location>
        <position position="255"/>
    </location>
    <ligand>
        <name>Mg(2+)</name>
        <dbReference type="ChEBI" id="CHEBI:18420"/>
        <note>shared with beta subunit</note>
    </ligand>
</feature>
<dbReference type="PANTHER" id="PTHR11538:SF41">
    <property type="entry name" value="PHENYLALANINE--TRNA LIGASE, MITOCHONDRIAL"/>
    <property type="match status" value="1"/>
</dbReference>
<dbReference type="Proteomes" id="UP000264062">
    <property type="component" value="Unassembled WGS sequence"/>
</dbReference>
<dbReference type="GO" id="GO:0005524">
    <property type="term" value="F:ATP binding"/>
    <property type="evidence" value="ECO:0007669"/>
    <property type="project" value="UniProtKB-UniRule"/>
</dbReference>
<accession>A0A350HCD2</accession>
<dbReference type="Gene3D" id="3.30.930.10">
    <property type="entry name" value="Bira Bifunctional Protein, Domain 2"/>
    <property type="match status" value="1"/>
</dbReference>
<evidence type="ECO:0000256" key="9">
    <source>
        <dbReference type="ARBA" id="ARBA00022842"/>
    </source>
</evidence>
<keyword evidence="7 13" id="KW-0547">Nucleotide-binding</keyword>
<dbReference type="PROSITE" id="PS50862">
    <property type="entry name" value="AA_TRNA_LIGASE_II"/>
    <property type="match status" value="1"/>
</dbReference>
<organism evidence="15 16">
    <name type="scientific">candidate division WOR-3 bacterium</name>
    <dbReference type="NCBI Taxonomy" id="2052148"/>
    <lineage>
        <taxon>Bacteria</taxon>
        <taxon>Bacteria division WOR-3</taxon>
    </lineage>
</organism>
<comment type="cofactor">
    <cofactor evidence="13">
        <name>Mg(2+)</name>
        <dbReference type="ChEBI" id="CHEBI:18420"/>
    </cofactor>
    <text evidence="13">Binds 2 magnesium ions per tetramer.</text>
</comment>
<evidence type="ECO:0000256" key="6">
    <source>
        <dbReference type="ARBA" id="ARBA00022723"/>
    </source>
</evidence>
<evidence type="ECO:0000256" key="7">
    <source>
        <dbReference type="ARBA" id="ARBA00022741"/>
    </source>
</evidence>
<sequence length="341" mass="39124">MKKRLNDFHNAFLSEIGTASTPEQVRDIEIKYLGKKSDIHLMLKNIGTIENPDEKREMGKIINSTRNEIQKIIEEIREIVEKKSIERKISENHIDWSMPVFSADEGSLHPVTIVQREVESILTGMGFSIVDGPEMETEYYNFEALNIPKFHPARDMQDTFHLVNNMIMRTHTSNCQSRSMEKMKPPLKIIAPGKCFRYEALDASHETAFYQIEGLLVDENINISNLIAVMKILLSEIFRRDVKVRLRPGYFPFVEPGFELDINCLICGGAGCRTCKNSGWLELMPCGMVHPNVLRYGNIDPEKYNGFAFGLGLTRLVMMRYGIADIRLLNGGDLRFLKQFR</sequence>
<evidence type="ECO:0000259" key="14">
    <source>
        <dbReference type="PROSITE" id="PS50862"/>
    </source>
</evidence>